<dbReference type="Gene3D" id="3.40.50.1240">
    <property type="entry name" value="Phosphoglycerate mutase-like"/>
    <property type="match status" value="1"/>
</dbReference>
<keyword evidence="6" id="KW-1185">Reference proteome</keyword>
<dbReference type="InterPro" id="IPR029033">
    <property type="entry name" value="His_PPase_superfam"/>
</dbReference>
<dbReference type="SUPFAM" id="SSF53254">
    <property type="entry name" value="Phosphoglycerate mutase-like"/>
    <property type="match status" value="1"/>
</dbReference>
<reference evidence="5 6" key="1">
    <citation type="submission" date="2018-05" db="EMBL/GenBank/DDBJ databases">
        <title>Genomic Encyclopedia of Type Strains, Phase III (KMG-III): the genomes of soil and plant-associated and newly described type strains.</title>
        <authorList>
            <person name="Whitman W."/>
        </authorList>
    </citation>
    <scope>NUCLEOTIDE SEQUENCE [LARGE SCALE GENOMIC DNA]</scope>
    <source>
        <strain evidence="5 6">CECT 5696</strain>
    </source>
</reference>
<comment type="caution">
    <text evidence="5">The sequence shown here is derived from an EMBL/GenBank/DDBJ whole genome shotgun (WGS) entry which is preliminary data.</text>
</comment>
<organism evidence="5 6">
    <name type="scientific">Paenibacillus cellulosilyticus</name>
    <dbReference type="NCBI Taxonomy" id="375489"/>
    <lineage>
        <taxon>Bacteria</taxon>
        <taxon>Bacillati</taxon>
        <taxon>Bacillota</taxon>
        <taxon>Bacilli</taxon>
        <taxon>Bacillales</taxon>
        <taxon>Paenibacillaceae</taxon>
        <taxon>Paenibacillus</taxon>
    </lineage>
</organism>
<feature type="active site" description="Proton donor/acceptor" evidence="3">
    <location>
        <position position="81"/>
    </location>
</feature>
<proteinExistence type="predicted"/>
<evidence type="ECO:0000256" key="2">
    <source>
        <dbReference type="ARBA" id="ARBA00023235"/>
    </source>
</evidence>
<dbReference type="Proteomes" id="UP000246635">
    <property type="component" value="Unassembled WGS sequence"/>
</dbReference>
<dbReference type="EMBL" id="QGTQ01000030">
    <property type="protein sequence ID" value="PWV94479.1"/>
    <property type="molecule type" value="Genomic_DNA"/>
</dbReference>
<dbReference type="PROSITE" id="PS00175">
    <property type="entry name" value="PG_MUTASE"/>
    <property type="match status" value="1"/>
</dbReference>
<dbReference type="GO" id="GO:0005737">
    <property type="term" value="C:cytoplasm"/>
    <property type="evidence" value="ECO:0007669"/>
    <property type="project" value="TreeGrafter"/>
</dbReference>
<feature type="binding site" evidence="4">
    <location>
        <begin position="81"/>
        <end position="84"/>
    </location>
    <ligand>
        <name>substrate</name>
    </ligand>
</feature>
<keyword evidence="1" id="KW-0324">Glycolysis</keyword>
<evidence type="ECO:0000256" key="4">
    <source>
        <dbReference type="PIRSR" id="PIRSR613078-2"/>
    </source>
</evidence>
<dbReference type="PANTHER" id="PTHR48100">
    <property type="entry name" value="BROAD-SPECIFICITY PHOSPHATASE YOR283W-RELATED"/>
    <property type="match status" value="1"/>
</dbReference>
<feature type="active site" description="Tele-phosphohistidine intermediate" evidence="3">
    <location>
        <position position="8"/>
    </location>
</feature>
<evidence type="ECO:0000256" key="1">
    <source>
        <dbReference type="ARBA" id="ARBA00023152"/>
    </source>
</evidence>
<keyword evidence="2" id="KW-0413">Isomerase</keyword>
<dbReference type="InterPro" id="IPR001345">
    <property type="entry name" value="PG/BPGM_mutase_AS"/>
</dbReference>
<dbReference type="RefSeq" id="WP_110046709.1">
    <property type="nucleotide sequence ID" value="NZ_CP054612.1"/>
</dbReference>
<evidence type="ECO:0000256" key="3">
    <source>
        <dbReference type="PIRSR" id="PIRSR613078-1"/>
    </source>
</evidence>
<feature type="binding site" evidence="4">
    <location>
        <begin position="7"/>
        <end position="14"/>
    </location>
    <ligand>
        <name>substrate</name>
    </ligand>
</feature>
<dbReference type="PIRSF" id="PIRSF000709">
    <property type="entry name" value="6PFK_2-Ptase"/>
    <property type="match status" value="1"/>
</dbReference>
<dbReference type="GO" id="GO:0016791">
    <property type="term" value="F:phosphatase activity"/>
    <property type="evidence" value="ECO:0007669"/>
    <property type="project" value="TreeGrafter"/>
</dbReference>
<evidence type="ECO:0000313" key="6">
    <source>
        <dbReference type="Proteomes" id="UP000246635"/>
    </source>
</evidence>
<accession>A0A2V2YLH2</accession>
<name>A0A2V2YLH2_9BACL</name>
<feature type="binding site" evidence="4">
    <location>
        <position position="57"/>
    </location>
    <ligand>
        <name>substrate</name>
    </ligand>
</feature>
<protein>
    <submittedName>
        <fullName evidence="5">Putative phosphoglycerate mutase</fullName>
    </submittedName>
</protein>
<dbReference type="AlphaFoldDB" id="A0A2V2YLH2"/>
<dbReference type="InterPro" id="IPR013078">
    <property type="entry name" value="His_Pase_superF_clade-1"/>
</dbReference>
<dbReference type="OrthoDB" id="9782128at2"/>
<dbReference type="Pfam" id="PF00300">
    <property type="entry name" value="His_Phos_1"/>
    <property type="match status" value="1"/>
</dbReference>
<dbReference type="PANTHER" id="PTHR48100:SF1">
    <property type="entry name" value="HISTIDINE PHOSPHATASE FAMILY PROTEIN-RELATED"/>
    <property type="match status" value="1"/>
</dbReference>
<dbReference type="CDD" id="cd07067">
    <property type="entry name" value="HP_PGM_like"/>
    <property type="match status" value="1"/>
</dbReference>
<evidence type="ECO:0000313" key="5">
    <source>
        <dbReference type="EMBL" id="PWV94479.1"/>
    </source>
</evidence>
<sequence>MRLFVVRHGQTVWNSENRVCGITDSPLTNKGITQAKELSQSIKDRPIDVILSSPLSRALQTAEIIACSIEKEIIIDDRLTEQNYGCYEGVDRDNVDFKEAKKHFPFRLAGGESLLQLGQRVYNLLDEIKKTYSNQNVLVVTHGGVSRVINAYFTDQNNEDFYRFHIENCAIKEYNY</sequence>
<dbReference type="SMART" id="SM00855">
    <property type="entry name" value="PGAM"/>
    <property type="match status" value="1"/>
</dbReference>
<dbReference type="InterPro" id="IPR050275">
    <property type="entry name" value="PGM_Phosphatase"/>
</dbReference>
<gene>
    <name evidence="5" type="ORF">DFQ01_13044</name>
</gene>